<dbReference type="STRING" id="1314751.GCA_001591425_02394"/>
<evidence type="ECO:0000313" key="8">
    <source>
        <dbReference type="EMBL" id="AST90139.1"/>
    </source>
</evidence>
<keyword evidence="2 5" id="KW-0694">RNA-binding</keyword>
<comment type="function">
    <text evidence="5">This is one of the proteins that binds to the 5S RNA in the ribosome where it forms part of the central protuberance.</text>
</comment>
<keyword evidence="1 5" id="KW-0699">rRNA-binding</keyword>
<comment type="similarity">
    <text evidence="5">Belongs to the bacterial ribosomal protein bL25 family. CTC subfamily.</text>
</comment>
<evidence type="ECO:0000259" key="7">
    <source>
        <dbReference type="Pfam" id="PF14693"/>
    </source>
</evidence>
<evidence type="ECO:0000256" key="4">
    <source>
        <dbReference type="ARBA" id="ARBA00023274"/>
    </source>
</evidence>
<dbReference type="NCBIfam" id="TIGR00731">
    <property type="entry name" value="bL25_bact_ctc"/>
    <property type="match status" value="1"/>
</dbReference>
<dbReference type="CDD" id="cd00495">
    <property type="entry name" value="Ribosomal_L25_TL5_CTC"/>
    <property type="match status" value="1"/>
</dbReference>
<keyword evidence="9" id="KW-1185">Reference proteome</keyword>
<evidence type="ECO:0000313" key="9">
    <source>
        <dbReference type="Proteomes" id="UP000215224"/>
    </source>
</evidence>
<dbReference type="InterPro" id="IPR020057">
    <property type="entry name" value="Ribosomal_bL25_b-dom"/>
</dbReference>
<dbReference type="GO" id="GO:0008097">
    <property type="term" value="F:5S rRNA binding"/>
    <property type="evidence" value="ECO:0007669"/>
    <property type="project" value="InterPro"/>
</dbReference>
<name>A0A223KKW1_9BACI</name>
<dbReference type="RefSeq" id="WP_066416327.1">
    <property type="nucleotide sequence ID" value="NZ_CP018866.1"/>
</dbReference>
<dbReference type="AlphaFoldDB" id="A0A223KKW1"/>
<dbReference type="HAMAP" id="MF_01334">
    <property type="entry name" value="Ribosomal_bL25_CTC"/>
    <property type="match status" value="1"/>
</dbReference>
<dbReference type="PANTHER" id="PTHR33284">
    <property type="entry name" value="RIBOSOMAL PROTEIN L25/GLN-TRNA SYNTHETASE, ANTI-CODON-BINDING DOMAIN-CONTAINING PROTEIN"/>
    <property type="match status" value="1"/>
</dbReference>
<dbReference type="KEGG" id="bcoh:BC6307_01995"/>
<dbReference type="GO" id="GO:0003735">
    <property type="term" value="F:structural constituent of ribosome"/>
    <property type="evidence" value="ECO:0007669"/>
    <property type="project" value="InterPro"/>
</dbReference>
<dbReference type="Pfam" id="PF01386">
    <property type="entry name" value="Ribosomal_L25p"/>
    <property type="match status" value="1"/>
</dbReference>
<evidence type="ECO:0000256" key="3">
    <source>
        <dbReference type="ARBA" id="ARBA00022980"/>
    </source>
</evidence>
<dbReference type="PANTHER" id="PTHR33284:SF1">
    <property type="entry name" value="RIBOSOMAL PROTEIN L25_GLN-TRNA SYNTHETASE, ANTI-CODON-BINDING DOMAIN-CONTAINING PROTEIN"/>
    <property type="match status" value="1"/>
</dbReference>
<gene>
    <name evidence="5" type="primary">rplY</name>
    <name evidence="5" type="synonym">ctc</name>
    <name evidence="8" type="ORF">BC6307_01995</name>
</gene>
<dbReference type="InterPro" id="IPR011035">
    <property type="entry name" value="Ribosomal_bL25/Gln-tRNA_synth"/>
</dbReference>
<keyword evidence="3 5" id="KW-0689">Ribosomal protein</keyword>
<dbReference type="InterPro" id="IPR001021">
    <property type="entry name" value="Ribosomal_bL25_long"/>
</dbReference>
<dbReference type="GO" id="GO:0006412">
    <property type="term" value="P:translation"/>
    <property type="evidence" value="ECO:0007669"/>
    <property type="project" value="UniProtKB-UniRule"/>
</dbReference>
<protein>
    <recommendedName>
        <fullName evidence="5">Large ribosomal subunit protein bL25</fullName>
    </recommendedName>
    <alternativeName>
        <fullName evidence="5">General stress protein CTC</fullName>
    </alternativeName>
</protein>
<feature type="domain" description="Large ribosomal subunit protein bL25 beta" evidence="7">
    <location>
        <begin position="98"/>
        <end position="179"/>
    </location>
</feature>
<sequence>MNALVAQERNNFKRSALKKLRNDGEVPAVVYGSDVKTKSISINKSELLKALKVVGRNGIFPLNLNGKVKNVILRDYQNDSVTREILHVDFLQVEKDTEIDTKVSVILTGTSIGEKSGGTVKQFIHELDVTAKAKDLPDEIQIDITDFDIGRAVKVGDIKKDYSNCTFKHEDQETVAMVDYVKAQTSEEEEAEGEAVGV</sequence>
<evidence type="ECO:0000259" key="6">
    <source>
        <dbReference type="Pfam" id="PF01386"/>
    </source>
</evidence>
<feature type="domain" description="Large ribosomal subunit protein bL25 L25" evidence="6">
    <location>
        <begin position="4"/>
        <end position="90"/>
    </location>
</feature>
<dbReference type="Gene3D" id="2.170.120.20">
    <property type="entry name" value="Ribosomal protein L25, beta domain"/>
    <property type="match status" value="1"/>
</dbReference>
<accession>A0A223KKW1</accession>
<dbReference type="InterPro" id="IPR020056">
    <property type="entry name" value="Rbsml_bL25/Gln-tRNA_synth_N"/>
</dbReference>
<dbReference type="InterPro" id="IPR029751">
    <property type="entry name" value="Ribosomal_L25_dom"/>
</dbReference>
<dbReference type="Proteomes" id="UP000215224">
    <property type="component" value="Chromosome"/>
</dbReference>
<dbReference type="InterPro" id="IPR020930">
    <property type="entry name" value="Ribosomal_uL5_bac-type"/>
</dbReference>
<dbReference type="Pfam" id="PF14693">
    <property type="entry name" value="Ribosomal_TL5_C"/>
    <property type="match status" value="1"/>
</dbReference>
<reference evidence="8 9" key="1">
    <citation type="submission" date="2016-12" db="EMBL/GenBank/DDBJ databases">
        <title>The whole genome sequencing and assembly of Bacillus cohnii DSM 6307T strain.</title>
        <authorList>
            <person name="Lee Y.-J."/>
            <person name="Yi H."/>
            <person name="Bahn Y.-S."/>
            <person name="Kim J.F."/>
            <person name="Lee D.-W."/>
        </authorList>
    </citation>
    <scope>NUCLEOTIDE SEQUENCE [LARGE SCALE GENOMIC DNA]</scope>
    <source>
        <strain evidence="8 9">DSM 6307</strain>
    </source>
</reference>
<dbReference type="InterPro" id="IPR037121">
    <property type="entry name" value="Ribosomal_bL25_C"/>
</dbReference>
<comment type="subunit">
    <text evidence="5">Part of the 50S ribosomal subunit; part of the 5S rRNA/L5/L18/L25 subcomplex. Contacts the 5S rRNA. Binds to the 5S rRNA independently of L5 and L18.</text>
</comment>
<dbReference type="EMBL" id="CP018866">
    <property type="protein sequence ID" value="AST90139.1"/>
    <property type="molecule type" value="Genomic_DNA"/>
</dbReference>
<dbReference type="SUPFAM" id="SSF50715">
    <property type="entry name" value="Ribosomal protein L25-like"/>
    <property type="match status" value="1"/>
</dbReference>
<evidence type="ECO:0000256" key="1">
    <source>
        <dbReference type="ARBA" id="ARBA00022730"/>
    </source>
</evidence>
<evidence type="ECO:0000256" key="2">
    <source>
        <dbReference type="ARBA" id="ARBA00022884"/>
    </source>
</evidence>
<organism evidence="8 9">
    <name type="scientific">Sutcliffiella cohnii</name>
    <dbReference type="NCBI Taxonomy" id="33932"/>
    <lineage>
        <taxon>Bacteria</taxon>
        <taxon>Bacillati</taxon>
        <taxon>Bacillota</taxon>
        <taxon>Bacilli</taxon>
        <taxon>Bacillales</taxon>
        <taxon>Bacillaceae</taxon>
        <taxon>Sutcliffiella</taxon>
    </lineage>
</organism>
<keyword evidence="4 5" id="KW-0687">Ribonucleoprotein</keyword>
<proteinExistence type="inferred from homology"/>
<dbReference type="Gene3D" id="2.40.240.10">
    <property type="entry name" value="Ribosomal Protein L25, Chain P"/>
    <property type="match status" value="1"/>
</dbReference>
<evidence type="ECO:0000256" key="5">
    <source>
        <dbReference type="HAMAP-Rule" id="MF_01334"/>
    </source>
</evidence>
<dbReference type="GO" id="GO:0022625">
    <property type="term" value="C:cytosolic large ribosomal subunit"/>
    <property type="evidence" value="ECO:0007669"/>
    <property type="project" value="TreeGrafter"/>
</dbReference>